<dbReference type="Proteomes" id="UP000240760">
    <property type="component" value="Unassembled WGS sequence"/>
</dbReference>
<dbReference type="AlphaFoldDB" id="A0A2T4CCW1"/>
<evidence type="ECO:0000313" key="3">
    <source>
        <dbReference type="Proteomes" id="UP000240760"/>
    </source>
</evidence>
<name>A0A2T4CCW1_TRILO</name>
<feature type="region of interest" description="Disordered" evidence="1">
    <location>
        <begin position="82"/>
        <end position="120"/>
    </location>
</feature>
<feature type="region of interest" description="Disordered" evidence="1">
    <location>
        <begin position="140"/>
        <end position="228"/>
    </location>
</feature>
<accession>A0A2T4CCW1</accession>
<proteinExistence type="predicted"/>
<evidence type="ECO:0000313" key="2">
    <source>
        <dbReference type="EMBL" id="PTB79417.1"/>
    </source>
</evidence>
<reference evidence="2 3" key="1">
    <citation type="submission" date="2016-07" db="EMBL/GenBank/DDBJ databases">
        <title>Multiple horizontal gene transfer events from other fungi enriched the ability of initially mycotrophic Trichoderma (Ascomycota) to feed on dead plant biomass.</title>
        <authorList>
            <consortium name="DOE Joint Genome Institute"/>
            <person name="Aerts A."/>
            <person name="Atanasova L."/>
            <person name="Chenthamara K."/>
            <person name="Zhang J."/>
            <person name="Grujic M."/>
            <person name="Henrissat B."/>
            <person name="Kuo A."/>
            <person name="Salamov A."/>
            <person name="Lipzen A."/>
            <person name="Labutti K."/>
            <person name="Barry K."/>
            <person name="Miao Y."/>
            <person name="Rahimi M.J."/>
            <person name="Shen Q."/>
            <person name="Grigoriev I.V."/>
            <person name="Kubicek C.P."/>
            <person name="Druzhinina I.S."/>
        </authorList>
    </citation>
    <scope>NUCLEOTIDE SEQUENCE [LARGE SCALE GENOMIC DNA]</scope>
    <source>
        <strain evidence="2 3">ATCC 18648</strain>
    </source>
</reference>
<dbReference type="EMBL" id="KZ679128">
    <property type="protein sequence ID" value="PTB79417.1"/>
    <property type="molecule type" value="Genomic_DNA"/>
</dbReference>
<organism evidence="2 3">
    <name type="scientific">Trichoderma longibrachiatum ATCC 18648</name>
    <dbReference type="NCBI Taxonomy" id="983965"/>
    <lineage>
        <taxon>Eukaryota</taxon>
        <taxon>Fungi</taxon>
        <taxon>Dikarya</taxon>
        <taxon>Ascomycota</taxon>
        <taxon>Pezizomycotina</taxon>
        <taxon>Sordariomycetes</taxon>
        <taxon>Hypocreomycetidae</taxon>
        <taxon>Hypocreales</taxon>
        <taxon>Hypocreaceae</taxon>
        <taxon>Trichoderma</taxon>
    </lineage>
</organism>
<protein>
    <submittedName>
        <fullName evidence="2">Uncharacterized protein</fullName>
    </submittedName>
</protein>
<feature type="compositionally biased region" description="Polar residues" evidence="1">
    <location>
        <begin position="172"/>
        <end position="182"/>
    </location>
</feature>
<evidence type="ECO:0000256" key="1">
    <source>
        <dbReference type="SAM" id="MobiDB-lite"/>
    </source>
</evidence>
<sequence>MTLSRVGSPQSAQADGQRFTVSRWAALTVPEASGLSLRHVQALEATVPHSKVVTVAAGAASQGVEEALGFPTDGGDGRWMLGTNEDKRGSAACQSQGANEGPDLEEETEGRQEEVTAPVPSVLVMPAASWPEYLASLRPASPHPVSATECSPKPKSWAERLSRNQGPGGTDESPSNPLQSDSAKPLDHIVTNSVTKKRWPESHAKGRGGRGSQDFNVHKLDIRACLSR</sequence>
<keyword evidence="3" id="KW-1185">Reference proteome</keyword>
<gene>
    <name evidence="2" type="ORF">M440DRAFT_1460969</name>
</gene>